<keyword evidence="10 12" id="KW-0413">Isomerase</keyword>
<dbReference type="OrthoDB" id="9759544at2"/>
<feature type="domain" description="Helicase ATP-binding" evidence="13">
    <location>
        <begin position="288"/>
        <end position="454"/>
    </location>
</feature>
<evidence type="ECO:0000256" key="5">
    <source>
        <dbReference type="ARBA" id="ARBA00022801"/>
    </source>
</evidence>
<keyword evidence="5 12" id="KW-0378">Hydrolase</keyword>
<evidence type="ECO:0000256" key="6">
    <source>
        <dbReference type="ARBA" id="ARBA00022806"/>
    </source>
</evidence>
<keyword evidence="4 12" id="KW-0547">Nucleotide-binding</keyword>
<dbReference type="CDD" id="cd18804">
    <property type="entry name" value="SF2_C_priA"/>
    <property type="match status" value="1"/>
</dbReference>
<protein>
    <recommendedName>
        <fullName evidence="12">Replication restart protein PriA</fullName>
    </recommendedName>
    <alternativeName>
        <fullName evidence="12">ATP-dependent DNA helicase PriA</fullName>
        <ecNumber evidence="12">5.6.2.4</ecNumber>
    </alternativeName>
    <alternativeName>
        <fullName evidence="12">DNA 3'-5' helicase PriA</fullName>
    </alternativeName>
</protein>
<dbReference type="AlphaFoldDB" id="B4SA65"/>
<dbReference type="RefSeq" id="WP_012508249.1">
    <property type="nucleotide sequence ID" value="NC_011060.1"/>
</dbReference>
<dbReference type="Pfam" id="PF18074">
    <property type="entry name" value="PriA_C"/>
    <property type="match status" value="1"/>
</dbReference>
<dbReference type="Gene3D" id="3.40.1440.60">
    <property type="entry name" value="PriA, 3(prime) DNA-binding domain"/>
    <property type="match status" value="1"/>
</dbReference>
<organism evidence="15 16">
    <name type="scientific">Pelodictyon phaeoclathratiforme (strain DSM 5477 / BU-1)</name>
    <dbReference type="NCBI Taxonomy" id="324925"/>
    <lineage>
        <taxon>Bacteria</taxon>
        <taxon>Pseudomonadati</taxon>
        <taxon>Chlorobiota</taxon>
        <taxon>Chlorobiia</taxon>
        <taxon>Chlorobiales</taxon>
        <taxon>Chlorobiaceae</taxon>
        <taxon>Chlorobium/Pelodictyon group</taxon>
        <taxon>Pelodictyon</taxon>
    </lineage>
</organism>
<evidence type="ECO:0000256" key="10">
    <source>
        <dbReference type="ARBA" id="ARBA00023235"/>
    </source>
</evidence>
<comment type="catalytic activity">
    <reaction evidence="12">
        <text>Couples ATP hydrolysis with the unwinding of duplex DNA by translocating in the 3'-5' direction.</text>
        <dbReference type="EC" id="5.6.2.4"/>
    </reaction>
</comment>
<dbReference type="Gene3D" id="3.40.50.300">
    <property type="entry name" value="P-loop containing nucleotide triphosphate hydrolases"/>
    <property type="match status" value="2"/>
</dbReference>
<evidence type="ECO:0000259" key="13">
    <source>
        <dbReference type="PROSITE" id="PS51192"/>
    </source>
</evidence>
<evidence type="ECO:0000256" key="2">
    <source>
        <dbReference type="ARBA" id="ARBA00022705"/>
    </source>
</evidence>
<sequence length="812" mass="90577">MQVLTGADKLFQGEPFVATVSDSLKQDILPGCMVLLSAKKGNGRVAIGYILALMPFESEEVPTIEILDVLHGGRPVLNPALMQLTEWMADYYLTRRIDTLMAALPAAVRTTVHDVVEIKHFTLNAEAPKVINTALRRAIMQLMIREKRLTVHQLQQRIGRKQLYRTLSELERGGHLQLTKRFSSTKAKQKSCYRLSLSLPENAEESLKNSPKQLEAIKILASFGNTFAFAETIGSSRETLNALVKKGFVEKSQMAVTSHFTTGFSETPQSTKTPTASQQKALEQLTHAVTQEEYKTFLLHGVTGSGKTLIYIELLKKVLAAGKTAIVLVPEIALTPQTAGRFREHFHDDITILHSAMSNQEKYDAWHSLRLGKTKIALGARSTIFAPLENLGAIIVDEEHDSAYKQDRNPRYHARDTAIMRAMFSKAICVLGSATPSFESYNNAVKGKYTLINLPERVDGATMPAITLVWMKGSPKASASISELLYSQIALRLEKNEQVILLQNRRGFAGSIFCLACGHIPLCPFCNIPLVYHATPKQLRCHYCGHAIHFTESCMKCSSSNLFYKSSGTERIEEELQTLFPEEKILRMDVDTTSAKGSHGRILKEFHDRKARILLGTQMVAKGLDFPAVTLVGVLMADIGLNIPDFRASERTFSLLTQVAGRAGRSSLPGEVYFQVYNMENDVFTALLQKERSYEKFFLQESALRKELHYPPASRLIKFECSAEEENQAEAAALYCKKSLELQLPAEKGRVLGPAPAGIAKIRGRYRYHILVKLFDGKLSPPFIKQMSDDIIARFRSSGVLFSIDVDPQNLM</sequence>
<dbReference type="InterPro" id="IPR014001">
    <property type="entry name" value="Helicase_ATP-bd"/>
</dbReference>
<dbReference type="SMART" id="SM00490">
    <property type="entry name" value="HELICc"/>
    <property type="match status" value="1"/>
</dbReference>
<evidence type="ECO:0000256" key="8">
    <source>
        <dbReference type="ARBA" id="ARBA00022840"/>
    </source>
</evidence>
<dbReference type="InterPro" id="IPR036388">
    <property type="entry name" value="WH-like_DNA-bd_sf"/>
</dbReference>
<dbReference type="KEGG" id="pph:Ppha_1511"/>
<evidence type="ECO:0000256" key="11">
    <source>
        <dbReference type="ARBA" id="ARBA00048988"/>
    </source>
</evidence>
<dbReference type="GO" id="GO:0008270">
    <property type="term" value="F:zinc ion binding"/>
    <property type="evidence" value="ECO:0007669"/>
    <property type="project" value="UniProtKB-UniRule"/>
</dbReference>
<dbReference type="EMBL" id="CP001110">
    <property type="protein sequence ID" value="ACF43761.1"/>
    <property type="molecule type" value="Genomic_DNA"/>
</dbReference>
<dbReference type="InterPro" id="IPR041236">
    <property type="entry name" value="PriA_C"/>
</dbReference>
<keyword evidence="2 12" id="KW-0235">DNA replication</keyword>
<dbReference type="GO" id="GO:0006270">
    <property type="term" value="P:DNA replication initiation"/>
    <property type="evidence" value="ECO:0007669"/>
    <property type="project" value="TreeGrafter"/>
</dbReference>
<accession>B4SA65</accession>
<dbReference type="GO" id="GO:0005524">
    <property type="term" value="F:ATP binding"/>
    <property type="evidence" value="ECO:0007669"/>
    <property type="project" value="UniProtKB-UniRule"/>
</dbReference>
<evidence type="ECO:0000313" key="15">
    <source>
        <dbReference type="EMBL" id="ACF43761.1"/>
    </source>
</evidence>
<dbReference type="GO" id="GO:0006269">
    <property type="term" value="P:DNA replication, synthesis of primer"/>
    <property type="evidence" value="ECO:0007669"/>
    <property type="project" value="UniProtKB-KW"/>
</dbReference>
<dbReference type="Pfam" id="PF00271">
    <property type="entry name" value="Helicase_C"/>
    <property type="match status" value="1"/>
</dbReference>
<dbReference type="Pfam" id="PF04851">
    <property type="entry name" value="ResIII"/>
    <property type="match status" value="1"/>
</dbReference>
<feature type="binding site" evidence="12">
    <location>
        <position position="544"/>
    </location>
    <ligand>
        <name>Zn(2+)</name>
        <dbReference type="ChEBI" id="CHEBI:29105"/>
        <label>2</label>
    </ligand>
</feature>
<feature type="binding site" evidence="12">
    <location>
        <position position="554"/>
    </location>
    <ligand>
        <name>Zn(2+)</name>
        <dbReference type="ChEBI" id="CHEBI:29105"/>
        <label>1</label>
    </ligand>
</feature>
<keyword evidence="7 12" id="KW-0862">Zinc</keyword>
<keyword evidence="8 12" id="KW-0067">ATP-binding</keyword>
<name>B4SA65_PELPB</name>
<dbReference type="NCBIfam" id="TIGR00595">
    <property type="entry name" value="priA"/>
    <property type="match status" value="1"/>
</dbReference>
<dbReference type="InterPro" id="IPR041222">
    <property type="entry name" value="PriA_3primeBD"/>
</dbReference>
<keyword evidence="1 12" id="KW-0639">Primosome</keyword>
<dbReference type="PROSITE" id="PS51192">
    <property type="entry name" value="HELICASE_ATP_BIND_1"/>
    <property type="match status" value="1"/>
</dbReference>
<dbReference type="EC" id="5.6.2.4" evidence="12"/>
<feature type="binding site" evidence="12">
    <location>
        <position position="514"/>
    </location>
    <ligand>
        <name>Zn(2+)</name>
        <dbReference type="ChEBI" id="CHEBI:29105"/>
        <label>1</label>
    </ligand>
</feature>
<evidence type="ECO:0000256" key="4">
    <source>
        <dbReference type="ARBA" id="ARBA00022741"/>
    </source>
</evidence>
<dbReference type="HAMAP" id="MF_00983">
    <property type="entry name" value="PriA"/>
    <property type="match status" value="1"/>
</dbReference>
<dbReference type="CDD" id="cd17929">
    <property type="entry name" value="DEXHc_priA"/>
    <property type="match status" value="1"/>
</dbReference>
<dbReference type="InterPro" id="IPR027417">
    <property type="entry name" value="P-loop_NTPase"/>
</dbReference>
<evidence type="ECO:0000256" key="9">
    <source>
        <dbReference type="ARBA" id="ARBA00023125"/>
    </source>
</evidence>
<dbReference type="InterPro" id="IPR006935">
    <property type="entry name" value="Helicase/UvrB_N"/>
</dbReference>
<keyword evidence="6 12" id="KW-0347">Helicase</keyword>
<dbReference type="Proteomes" id="UP000002724">
    <property type="component" value="Chromosome"/>
</dbReference>
<dbReference type="Gene3D" id="1.10.10.10">
    <property type="entry name" value="Winged helix-like DNA-binding domain superfamily/Winged helix DNA-binding domain"/>
    <property type="match status" value="1"/>
</dbReference>
<dbReference type="GO" id="GO:0003677">
    <property type="term" value="F:DNA binding"/>
    <property type="evidence" value="ECO:0007669"/>
    <property type="project" value="UniProtKB-UniRule"/>
</dbReference>
<comment type="cofactor">
    <cofactor evidence="12">
        <name>Zn(2+)</name>
        <dbReference type="ChEBI" id="CHEBI:29105"/>
    </cofactor>
    <text evidence="12">Binds 2 zinc ions per subunit.</text>
</comment>
<keyword evidence="3 12" id="KW-0479">Metal-binding</keyword>
<reference evidence="15 16" key="1">
    <citation type="submission" date="2008-06" db="EMBL/GenBank/DDBJ databases">
        <title>Complete sequence of Pelodictyon phaeoclathratiforme BU-1.</title>
        <authorList>
            <consortium name="US DOE Joint Genome Institute"/>
            <person name="Lucas S."/>
            <person name="Copeland A."/>
            <person name="Lapidus A."/>
            <person name="Glavina del Rio T."/>
            <person name="Dalin E."/>
            <person name="Tice H."/>
            <person name="Bruce D."/>
            <person name="Goodwin L."/>
            <person name="Pitluck S."/>
            <person name="Schmutz J."/>
            <person name="Larimer F."/>
            <person name="Land M."/>
            <person name="Hauser L."/>
            <person name="Kyrpides N."/>
            <person name="Mikhailova N."/>
            <person name="Liu Z."/>
            <person name="Li T."/>
            <person name="Zhao F."/>
            <person name="Overmann J."/>
            <person name="Bryant D.A."/>
            <person name="Richardson P."/>
        </authorList>
    </citation>
    <scope>NUCLEOTIDE SEQUENCE [LARGE SCALE GENOMIC DNA]</scope>
    <source>
        <strain evidence="16">DSM 5477 / BU-1</strain>
    </source>
</reference>
<feature type="binding site" evidence="12">
    <location>
        <position position="526"/>
    </location>
    <ligand>
        <name>Zn(2+)</name>
        <dbReference type="ChEBI" id="CHEBI:29105"/>
        <label>2</label>
    </ligand>
</feature>
<dbReference type="eggNOG" id="COG1198">
    <property type="taxonomic scope" value="Bacteria"/>
</dbReference>
<feature type="domain" description="Helicase C-terminal" evidence="14">
    <location>
        <begin position="549"/>
        <end position="705"/>
    </location>
</feature>
<dbReference type="STRING" id="324925.Ppha_1511"/>
<evidence type="ECO:0000259" key="14">
    <source>
        <dbReference type="PROSITE" id="PS51194"/>
    </source>
</evidence>
<evidence type="ECO:0000256" key="12">
    <source>
        <dbReference type="HAMAP-Rule" id="MF_00983"/>
    </source>
</evidence>
<dbReference type="Pfam" id="PF18319">
    <property type="entry name" value="Zn_ribbon_PriA"/>
    <property type="match status" value="1"/>
</dbReference>
<keyword evidence="16" id="KW-1185">Reference proteome</keyword>
<evidence type="ECO:0000313" key="16">
    <source>
        <dbReference type="Proteomes" id="UP000002724"/>
    </source>
</evidence>
<dbReference type="GO" id="GO:0016887">
    <property type="term" value="F:ATP hydrolysis activity"/>
    <property type="evidence" value="ECO:0007669"/>
    <property type="project" value="RHEA"/>
</dbReference>
<comment type="function">
    <text evidence="12">Initiates the restart of stalled replication forks, which reloads the replicative helicase on sites other than the origin of replication. Recognizes and binds to abandoned replication forks and remodels them to uncover a helicase loading site. Promotes assembly of the primosome at these replication forks.</text>
</comment>
<feature type="binding site" evidence="12">
    <location>
        <position position="517"/>
    </location>
    <ligand>
        <name>Zn(2+)</name>
        <dbReference type="ChEBI" id="CHEBI:29105"/>
        <label>1</label>
    </ligand>
</feature>
<comment type="subunit">
    <text evidence="12">Component of the replication restart primosome.</text>
</comment>
<dbReference type="GO" id="GO:0043138">
    <property type="term" value="F:3'-5' DNA helicase activity"/>
    <property type="evidence" value="ECO:0007669"/>
    <property type="project" value="UniProtKB-EC"/>
</dbReference>
<dbReference type="GO" id="GO:0006310">
    <property type="term" value="P:DNA recombination"/>
    <property type="evidence" value="ECO:0007669"/>
    <property type="project" value="InterPro"/>
</dbReference>
<feature type="binding site" evidence="12">
    <location>
        <position position="523"/>
    </location>
    <ligand>
        <name>Zn(2+)</name>
        <dbReference type="ChEBI" id="CHEBI:29105"/>
        <label>2</label>
    </ligand>
</feature>
<evidence type="ECO:0000256" key="1">
    <source>
        <dbReference type="ARBA" id="ARBA00022515"/>
    </source>
</evidence>
<dbReference type="SUPFAM" id="SSF52540">
    <property type="entry name" value="P-loop containing nucleoside triphosphate hydrolases"/>
    <property type="match status" value="2"/>
</dbReference>
<evidence type="ECO:0000256" key="7">
    <source>
        <dbReference type="ARBA" id="ARBA00022833"/>
    </source>
</evidence>
<keyword evidence="9 12" id="KW-0238">DNA-binding</keyword>
<feature type="binding site" evidence="12">
    <location>
        <position position="557"/>
    </location>
    <ligand>
        <name>Zn(2+)</name>
        <dbReference type="ChEBI" id="CHEBI:29105"/>
        <label>1</label>
    </ligand>
</feature>
<feature type="binding site" evidence="12">
    <location>
        <position position="541"/>
    </location>
    <ligand>
        <name>Zn(2+)</name>
        <dbReference type="ChEBI" id="CHEBI:29105"/>
        <label>2</label>
    </ligand>
</feature>
<comment type="similarity">
    <text evidence="12">Belongs to the helicase family. PriA subfamily.</text>
</comment>
<dbReference type="InterPro" id="IPR040498">
    <property type="entry name" value="PriA_CRR"/>
</dbReference>
<dbReference type="Pfam" id="PF17764">
    <property type="entry name" value="PriA_3primeBD"/>
    <property type="match status" value="1"/>
</dbReference>
<dbReference type="InterPro" id="IPR001650">
    <property type="entry name" value="Helicase_C-like"/>
</dbReference>
<dbReference type="GO" id="GO:0006302">
    <property type="term" value="P:double-strand break repair"/>
    <property type="evidence" value="ECO:0007669"/>
    <property type="project" value="InterPro"/>
</dbReference>
<evidence type="ECO:0000256" key="3">
    <source>
        <dbReference type="ARBA" id="ARBA00022723"/>
    </source>
</evidence>
<dbReference type="PANTHER" id="PTHR30580">
    <property type="entry name" value="PRIMOSOMAL PROTEIN N"/>
    <property type="match status" value="1"/>
</dbReference>
<gene>
    <name evidence="12" type="primary">priA</name>
    <name evidence="15" type="ordered locus">Ppha_1511</name>
</gene>
<dbReference type="HOGENOM" id="CLU_013353_3_1_10"/>
<dbReference type="InterPro" id="IPR005259">
    <property type="entry name" value="PriA"/>
</dbReference>
<dbReference type="FunFam" id="3.40.50.300:FF:000489">
    <property type="entry name" value="Primosome assembly protein PriA"/>
    <property type="match status" value="1"/>
</dbReference>
<dbReference type="PROSITE" id="PS51194">
    <property type="entry name" value="HELICASE_CTER"/>
    <property type="match status" value="1"/>
</dbReference>
<dbReference type="PANTHER" id="PTHR30580:SF0">
    <property type="entry name" value="PRIMOSOMAL PROTEIN N"/>
    <property type="match status" value="1"/>
</dbReference>
<comment type="catalytic activity">
    <reaction evidence="11 12">
        <text>ATP + H2O = ADP + phosphate + H(+)</text>
        <dbReference type="Rhea" id="RHEA:13065"/>
        <dbReference type="ChEBI" id="CHEBI:15377"/>
        <dbReference type="ChEBI" id="CHEBI:15378"/>
        <dbReference type="ChEBI" id="CHEBI:30616"/>
        <dbReference type="ChEBI" id="CHEBI:43474"/>
        <dbReference type="ChEBI" id="CHEBI:456216"/>
        <dbReference type="EC" id="5.6.2.4"/>
    </reaction>
</comment>
<dbReference type="GO" id="GO:1990077">
    <property type="term" value="C:primosome complex"/>
    <property type="evidence" value="ECO:0007669"/>
    <property type="project" value="UniProtKB-UniRule"/>
</dbReference>
<dbReference type="SMART" id="SM00487">
    <property type="entry name" value="DEXDc"/>
    <property type="match status" value="1"/>
</dbReference>
<dbReference type="InterPro" id="IPR042115">
    <property type="entry name" value="PriA_3primeBD_sf"/>
</dbReference>
<proteinExistence type="inferred from homology"/>